<gene>
    <name evidence="1" type="ORF">L3X38_036773</name>
</gene>
<sequence>MVPKKEEKFREKVCYEMPTKKMSSHLKPLYVGAHFDGVSVSKVLMDTGATVNVLPAAIMRKLKKCSNELIPTETTISGFVGDNTTSKGIIPLQVGGGKKLG</sequence>
<evidence type="ECO:0000313" key="1">
    <source>
        <dbReference type="EMBL" id="KAI5317066.1"/>
    </source>
</evidence>
<dbReference type="Gene3D" id="2.40.70.10">
    <property type="entry name" value="Acid Proteases"/>
    <property type="match status" value="1"/>
</dbReference>
<organism evidence="1 2">
    <name type="scientific">Prunus dulcis</name>
    <name type="common">Almond</name>
    <name type="synonym">Amygdalus dulcis</name>
    <dbReference type="NCBI Taxonomy" id="3755"/>
    <lineage>
        <taxon>Eukaryota</taxon>
        <taxon>Viridiplantae</taxon>
        <taxon>Streptophyta</taxon>
        <taxon>Embryophyta</taxon>
        <taxon>Tracheophyta</taxon>
        <taxon>Spermatophyta</taxon>
        <taxon>Magnoliopsida</taxon>
        <taxon>eudicotyledons</taxon>
        <taxon>Gunneridae</taxon>
        <taxon>Pentapetalae</taxon>
        <taxon>rosids</taxon>
        <taxon>fabids</taxon>
        <taxon>Rosales</taxon>
        <taxon>Rosaceae</taxon>
        <taxon>Amygdaloideae</taxon>
        <taxon>Amygdaleae</taxon>
        <taxon>Prunus</taxon>
    </lineage>
</organism>
<comment type="caution">
    <text evidence="1">The sequence shown here is derived from an EMBL/GenBank/DDBJ whole genome shotgun (WGS) entry which is preliminary data.</text>
</comment>
<dbReference type="EMBL" id="JAJFAZ020000007">
    <property type="protein sequence ID" value="KAI5317066.1"/>
    <property type="molecule type" value="Genomic_DNA"/>
</dbReference>
<evidence type="ECO:0000313" key="2">
    <source>
        <dbReference type="Proteomes" id="UP001054821"/>
    </source>
</evidence>
<dbReference type="AlphaFoldDB" id="A0AAD4V3C1"/>
<dbReference type="InterPro" id="IPR021109">
    <property type="entry name" value="Peptidase_aspartic_dom_sf"/>
</dbReference>
<accession>A0AAD4V3C1</accession>
<keyword evidence="2" id="KW-1185">Reference proteome</keyword>
<proteinExistence type="predicted"/>
<protein>
    <recommendedName>
        <fullName evidence="3">Peptidase A2 domain-containing protein</fullName>
    </recommendedName>
</protein>
<name>A0AAD4V3C1_PRUDU</name>
<dbReference type="Proteomes" id="UP001054821">
    <property type="component" value="Chromosome 7"/>
</dbReference>
<evidence type="ECO:0008006" key="3">
    <source>
        <dbReference type="Google" id="ProtNLM"/>
    </source>
</evidence>
<reference evidence="1 2" key="1">
    <citation type="journal article" date="2022" name="G3 (Bethesda)">
        <title>Whole-genome sequence and methylome profiling of the almond [Prunus dulcis (Mill.) D.A. Webb] cultivar 'Nonpareil'.</title>
        <authorList>
            <person name="D'Amico-Willman K.M."/>
            <person name="Ouma W.Z."/>
            <person name="Meulia T."/>
            <person name="Sideli G.M."/>
            <person name="Gradziel T.M."/>
            <person name="Fresnedo-Ramirez J."/>
        </authorList>
    </citation>
    <scope>NUCLEOTIDE SEQUENCE [LARGE SCALE GENOMIC DNA]</scope>
    <source>
        <strain evidence="1">Clone GOH B32 T37-40</strain>
    </source>
</reference>